<dbReference type="Pfam" id="PF13430">
    <property type="entry name" value="DUF4112"/>
    <property type="match status" value="1"/>
</dbReference>
<dbReference type="InterPro" id="IPR025187">
    <property type="entry name" value="DUF4112"/>
</dbReference>
<evidence type="ECO:0000313" key="3">
    <source>
        <dbReference type="Proteomes" id="UP000738431"/>
    </source>
</evidence>
<sequence>MPKSSAIDQDPRLRRVRGLARVLDSSIPLGGGRRIGLDPIIGLLPGGGDAIGAIFSCYILWEGARLGVPGRNLWRMAGNILLETVVGAVPIAGDLFDFAWQANVRNVRLIERTLRSGAVRPSRSRKAIATGVLVAAIAFVLLVAALAWWILASLWGWLHGLLG</sequence>
<proteinExistence type="predicted"/>
<protein>
    <submittedName>
        <fullName evidence="2">DUF4112 domain-containing protein</fullName>
    </submittedName>
</protein>
<evidence type="ECO:0000313" key="2">
    <source>
        <dbReference type="EMBL" id="WRQ88332.1"/>
    </source>
</evidence>
<dbReference type="Proteomes" id="UP000738431">
    <property type="component" value="Chromosome"/>
</dbReference>
<organism evidence="2 3">
    <name type="scientific">Actomonas aquatica</name>
    <dbReference type="NCBI Taxonomy" id="2866162"/>
    <lineage>
        <taxon>Bacteria</taxon>
        <taxon>Pseudomonadati</taxon>
        <taxon>Verrucomicrobiota</taxon>
        <taxon>Opitutia</taxon>
        <taxon>Opitutales</taxon>
        <taxon>Opitutaceae</taxon>
        <taxon>Actomonas</taxon>
    </lineage>
</organism>
<keyword evidence="3" id="KW-1185">Reference proteome</keyword>
<keyword evidence="1" id="KW-0472">Membrane</keyword>
<dbReference type="PANTHER" id="PTHR35519">
    <property type="entry name" value="MEMBRANE PROTEINS"/>
    <property type="match status" value="1"/>
</dbReference>
<reference evidence="2 3" key="1">
    <citation type="submission" date="2023-12" db="EMBL/GenBank/DDBJ databases">
        <title>Description of an unclassified Opitutus bacterium of Verrucomicrobiota.</title>
        <authorList>
            <person name="Zhang D.-F."/>
        </authorList>
    </citation>
    <scope>NUCLEOTIDE SEQUENCE [LARGE SCALE GENOMIC DNA]</scope>
    <source>
        <strain evidence="2 3">WL0086</strain>
    </source>
</reference>
<dbReference type="EMBL" id="CP139781">
    <property type="protein sequence ID" value="WRQ88332.1"/>
    <property type="molecule type" value="Genomic_DNA"/>
</dbReference>
<feature type="transmembrane region" description="Helical" evidence="1">
    <location>
        <begin position="127"/>
        <end position="151"/>
    </location>
</feature>
<name>A0ABZ1C9F7_9BACT</name>
<dbReference type="PANTHER" id="PTHR35519:SF2">
    <property type="entry name" value="PH DOMAIN PROTEIN"/>
    <property type="match status" value="1"/>
</dbReference>
<keyword evidence="1" id="KW-1133">Transmembrane helix</keyword>
<keyword evidence="1" id="KW-0812">Transmembrane</keyword>
<dbReference type="RefSeq" id="WP_221032448.1">
    <property type="nucleotide sequence ID" value="NZ_CP139781.1"/>
</dbReference>
<accession>A0ABZ1C9F7</accession>
<evidence type="ECO:0000256" key="1">
    <source>
        <dbReference type="SAM" id="Phobius"/>
    </source>
</evidence>
<gene>
    <name evidence="2" type="ORF">K1X11_002875</name>
</gene>